<gene>
    <name evidence="1" type="ORF">PSYICH_LOCUS13212</name>
</gene>
<evidence type="ECO:0000313" key="1">
    <source>
        <dbReference type="EMBL" id="CAH1113918.1"/>
    </source>
</evidence>
<dbReference type="OrthoDB" id="6773632at2759"/>
<organism evidence="1 2">
    <name type="scientific">Psylliodes chrysocephalus</name>
    <dbReference type="NCBI Taxonomy" id="3402493"/>
    <lineage>
        <taxon>Eukaryota</taxon>
        <taxon>Metazoa</taxon>
        <taxon>Ecdysozoa</taxon>
        <taxon>Arthropoda</taxon>
        <taxon>Hexapoda</taxon>
        <taxon>Insecta</taxon>
        <taxon>Pterygota</taxon>
        <taxon>Neoptera</taxon>
        <taxon>Endopterygota</taxon>
        <taxon>Coleoptera</taxon>
        <taxon>Polyphaga</taxon>
        <taxon>Cucujiformia</taxon>
        <taxon>Chrysomeloidea</taxon>
        <taxon>Chrysomelidae</taxon>
        <taxon>Galerucinae</taxon>
        <taxon>Alticini</taxon>
        <taxon>Psylliodes</taxon>
    </lineage>
</organism>
<name>A0A9P0GM17_9CUCU</name>
<evidence type="ECO:0000313" key="2">
    <source>
        <dbReference type="Proteomes" id="UP001153636"/>
    </source>
</evidence>
<keyword evidence="2" id="KW-1185">Reference proteome</keyword>
<reference evidence="1" key="1">
    <citation type="submission" date="2022-01" db="EMBL/GenBank/DDBJ databases">
        <authorList>
            <person name="King R."/>
        </authorList>
    </citation>
    <scope>NUCLEOTIDE SEQUENCE</scope>
</reference>
<protein>
    <submittedName>
        <fullName evidence="1">Uncharacterized protein</fullName>
    </submittedName>
</protein>
<proteinExistence type="predicted"/>
<sequence>MNIQAPSKWTTVLRNARVHPKPYYVVPISYRDILDGKSLAVPKKVKTSQGLEIKITDITRAKFDKSSINKFVVFTNYDLESEGHEVAFPEKRIELIPRAYNSELPINKKKLNNLLDLCKSLKIKKQYHAEYLALQSSNTEPDALPETDMEDNLE</sequence>
<dbReference type="Proteomes" id="UP001153636">
    <property type="component" value="Chromosome 7"/>
</dbReference>
<dbReference type="AlphaFoldDB" id="A0A9P0GM17"/>
<dbReference type="EMBL" id="OV651819">
    <property type="protein sequence ID" value="CAH1113918.1"/>
    <property type="molecule type" value="Genomic_DNA"/>
</dbReference>
<accession>A0A9P0GM17</accession>